<sequence length="33" mass="3567">MSTEKTLPPTPKKLREAREEGQVAKSNELAAGV</sequence>
<reference evidence="2" key="1">
    <citation type="journal article" date="2018" name="Genome Biol.">
        <title>SKESA: strategic k-mer extension for scrupulous assemblies.</title>
        <authorList>
            <person name="Souvorov A."/>
            <person name="Agarwala R."/>
            <person name="Lipman D.J."/>
        </authorList>
    </citation>
    <scope>NUCLEOTIDE SEQUENCE</scope>
    <source>
        <strain evidence="2">Salmonella enterica</strain>
    </source>
</reference>
<feature type="compositionally biased region" description="Basic and acidic residues" evidence="1">
    <location>
        <begin position="13"/>
        <end position="22"/>
    </location>
</feature>
<dbReference type="GO" id="GO:0009306">
    <property type="term" value="P:protein secretion"/>
    <property type="evidence" value="ECO:0007669"/>
    <property type="project" value="InterPro"/>
</dbReference>
<feature type="region of interest" description="Disordered" evidence="1">
    <location>
        <begin position="1"/>
        <end position="33"/>
    </location>
</feature>
<proteinExistence type="predicted"/>
<name>A0A6Y3UUS3_SALDZ</name>
<feature type="non-terminal residue" evidence="2">
    <location>
        <position position="33"/>
    </location>
</feature>
<dbReference type="AlphaFoldDB" id="A0A6Y3UUS3"/>
<evidence type="ECO:0000313" key="2">
    <source>
        <dbReference type="EMBL" id="HAB5332119.1"/>
    </source>
</evidence>
<reference evidence="2" key="2">
    <citation type="submission" date="2019-10" db="EMBL/GenBank/DDBJ databases">
        <authorList>
            <consortium name="NCBI Pathogen Detection Project"/>
        </authorList>
    </citation>
    <scope>NUCLEOTIDE SEQUENCE</scope>
    <source>
        <strain evidence="2">Salmonella enterica</strain>
    </source>
</reference>
<comment type="caution">
    <text evidence="2">The sequence shown here is derived from an EMBL/GenBank/DDBJ whole genome shotgun (WGS) entry which is preliminary data.</text>
</comment>
<dbReference type="Pfam" id="PF01312">
    <property type="entry name" value="Bac_export_2"/>
    <property type="match status" value="1"/>
</dbReference>
<dbReference type="InterPro" id="IPR006135">
    <property type="entry name" value="T3SS_substrate_exporter"/>
</dbReference>
<evidence type="ECO:0008006" key="3">
    <source>
        <dbReference type="Google" id="ProtNLM"/>
    </source>
</evidence>
<gene>
    <name evidence="2" type="ORF">GBS30_21405</name>
</gene>
<organism evidence="2">
    <name type="scientific">Salmonella diarizonae</name>
    <dbReference type="NCBI Taxonomy" id="59204"/>
    <lineage>
        <taxon>Bacteria</taxon>
        <taxon>Pseudomonadati</taxon>
        <taxon>Pseudomonadota</taxon>
        <taxon>Gammaproteobacteria</taxon>
        <taxon>Enterobacterales</taxon>
        <taxon>Enterobacteriaceae</taxon>
        <taxon>Salmonella</taxon>
    </lineage>
</organism>
<evidence type="ECO:0000256" key="1">
    <source>
        <dbReference type="SAM" id="MobiDB-lite"/>
    </source>
</evidence>
<accession>A0A6Y3UUS3</accession>
<dbReference type="GO" id="GO:0016020">
    <property type="term" value="C:membrane"/>
    <property type="evidence" value="ECO:0007669"/>
    <property type="project" value="InterPro"/>
</dbReference>
<dbReference type="EMBL" id="DAAHAQ010000285">
    <property type="protein sequence ID" value="HAB5332119.1"/>
    <property type="molecule type" value="Genomic_DNA"/>
</dbReference>
<protein>
    <recommendedName>
        <fullName evidence="3">EscU/YscU/HrcU family type III secretion system export apparatus switch protein</fullName>
    </recommendedName>
</protein>